<feature type="chain" id="PRO_5041851693" evidence="1">
    <location>
        <begin position="29"/>
        <end position="61"/>
    </location>
</feature>
<organism evidence="4 6">
    <name type="scientific">Ficus carica</name>
    <name type="common">Common fig</name>
    <dbReference type="NCBI Taxonomy" id="3494"/>
    <lineage>
        <taxon>Eukaryota</taxon>
        <taxon>Viridiplantae</taxon>
        <taxon>Streptophyta</taxon>
        <taxon>Embryophyta</taxon>
        <taxon>Tracheophyta</taxon>
        <taxon>Spermatophyta</taxon>
        <taxon>Magnoliopsida</taxon>
        <taxon>eudicotyledons</taxon>
        <taxon>Gunneridae</taxon>
        <taxon>Pentapetalae</taxon>
        <taxon>rosids</taxon>
        <taxon>fabids</taxon>
        <taxon>Rosales</taxon>
        <taxon>Moraceae</taxon>
        <taxon>Ficeae</taxon>
        <taxon>Ficus</taxon>
    </lineage>
</organism>
<comment type="caution">
    <text evidence="4">The sequence shown here is derived from an EMBL/GenBank/DDBJ whole genome shotgun (WGS) entry which is preliminary data.</text>
</comment>
<gene>
    <name evidence="2" type="ORF">TIFTF001_053193</name>
    <name evidence="3" type="ORF">TIFTF001_053195</name>
    <name evidence="4" type="ORF">TIFTF001_053197</name>
    <name evidence="5" type="ORF">TIFTF001_053199</name>
</gene>
<dbReference type="Proteomes" id="UP001187192">
    <property type="component" value="Unassembled WGS sequence"/>
</dbReference>
<sequence>MRDGNGFIPKRPFSLMILFMAMAIGSDGDILGLPTTMMLVEITATASEVLSMCNDPCFSLV</sequence>
<keyword evidence="6" id="KW-1185">Reference proteome</keyword>
<evidence type="ECO:0000256" key="1">
    <source>
        <dbReference type="SAM" id="SignalP"/>
    </source>
</evidence>
<evidence type="ECO:0000313" key="2">
    <source>
        <dbReference type="EMBL" id="GMN74663.1"/>
    </source>
</evidence>
<dbReference type="EMBL" id="BTGU01012289">
    <property type="protein sequence ID" value="GMN74684.1"/>
    <property type="molecule type" value="Genomic_DNA"/>
</dbReference>
<reference evidence="4" key="1">
    <citation type="submission" date="2023-07" db="EMBL/GenBank/DDBJ databases">
        <title>draft genome sequence of fig (Ficus carica).</title>
        <authorList>
            <person name="Takahashi T."/>
            <person name="Nishimura K."/>
        </authorList>
    </citation>
    <scope>NUCLEOTIDE SEQUENCE</scope>
</reference>
<protein>
    <submittedName>
        <fullName evidence="4">Uncharacterized protein</fullName>
    </submittedName>
</protein>
<feature type="signal peptide" evidence="1">
    <location>
        <begin position="1"/>
        <end position="28"/>
    </location>
</feature>
<proteinExistence type="predicted"/>
<accession>A0AA88EHD3</accession>
<evidence type="ECO:0000313" key="6">
    <source>
        <dbReference type="Proteomes" id="UP001187192"/>
    </source>
</evidence>
<dbReference type="EMBL" id="BTGU01012286">
    <property type="protein sequence ID" value="GMN74663.1"/>
    <property type="molecule type" value="Genomic_DNA"/>
</dbReference>
<dbReference type="AlphaFoldDB" id="A0AA88EHD3"/>
<evidence type="ECO:0000313" key="5">
    <source>
        <dbReference type="EMBL" id="GMN74684.1"/>
    </source>
</evidence>
<evidence type="ECO:0000313" key="3">
    <source>
        <dbReference type="EMBL" id="GMN74672.1"/>
    </source>
</evidence>
<dbReference type="EMBL" id="BTGU01012288">
    <property type="protein sequence ID" value="GMN74678.1"/>
    <property type="molecule type" value="Genomic_DNA"/>
</dbReference>
<name>A0AA88EHD3_FICCA</name>
<keyword evidence="1" id="KW-0732">Signal</keyword>
<evidence type="ECO:0000313" key="4">
    <source>
        <dbReference type="EMBL" id="GMN74678.1"/>
    </source>
</evidence>
<dbReference type="EMBL" id="BTGU01012287">
    <property type="protein sequence ID" value="GMN74672.1"/>
    <property type="molecule type" value="Genomic_DNA"/>
</dbReference>